<dbReference type="InterPro" id="IPR036736">
    <property type="entry name" value="ACP-like_sf"/>
</dbReference>
<dbReference type="Gene3D" id="1.10.1200.10">
    <property type="entry name" value="ACP-like"/>
    <property type="match status" value="1"/>
</dbReference>
<feature type="domain" description="Carrier" evidence="1">
    <location>
        <begin position="4"/>
        <end position="82"/>
    </location>
</feature>
<dbReference type="SUPFAM" id="SSF47336">
    <property type="entry name" value="ACP-like"/>
    <property type="match status" value="1"/>
</dbReference>
<dbReference type="Proteomes" id="UP001155057">
    <property type="component" value="Unassembled WGS sequence"/>
</dbReference>
<dbReference type="PROSITE" id="PS50075">
    <property type="entry name" value="CARRIER"/>
    <property type="match status" value="1"/>
</dbReference>
<evidence type="ECO:0000313" key="2">
    <source>
        <dbReference type="EMBL" id="MCS3710965.1"/>
    </source>
</evidence>
<dbReference type="Pfam" id="PF00550">
    <property type="entry name" value="PP-binding"/>
    <property type="match status" value="1"/>
</dbReference>
<organism evidence="2 3">
    <name type="scientific">Salinibacter ruber</name>
    <dbReference type="NCBI Taxonomy" id="146919"/>
    <lineage>
        <taxon>Bacteria</taxon>
        <taxon>Pseudomonadati</taxon>
        <taxon>Rhodothermota</taxon>
        <taxon>Rhodothermia</taxon>
        <taxon>Rhodothermales</taxon>
        <taxon>Salinibacteraceae</taxon>
        <taxon>Salinibacter</taxon>
    </lineage>
</organism>
<protein>
    <submittedName>
        <fullName evidence="2">Acyl carrier protein</fullName>
    </submittedName>
</protein>
<sequence>MKGKRLKVKIKKIINDVSEEEKEIGLSEETELYEDELSLDSLDVATLSVKLEEEFGKDPYTEAQKNGNTFPEKVGDILKFYRHQK</sequence>
<dbReference type="InterPro" id="IPR009081">
    <property type="entry name" value="PP-bd_ACP"/>
</dbReference>
<dbReference type="RefSeq" id="WP_259124254.1">
    <property type="nucleotide sequence ID" value="NZ_JANUAE010000009.1"/>
</dbReference>
<name>A0A9X2TFZ2_9BACT</name>
<reference evidence="2" key="1">
    <citation type="submission" date="2022-08" db="EMBL/GenBank/DDBJ databases">
        <title>Genomic Encyclopedia of Type Strains, Phase V (KMG-V): Genome sequencing to study the core and pangenomes of soil and plant-associated prokaryotes.</title>
        <authorList>
            <person name="Whitman W."/>
        </authorList>
    </citation>
    <scope>NUCLEOTIDE SEQUENCE</scope>
    <source>
        <strain evidence="2">SP3049</strain>
    </source>
</reference>
<comment type="caution">
    <text evidence="2">The sequence shown here is derived from an EMBL/GenBank/DDBJ whole genome shotgun (WGS) entry which is preliminary data.</text>
</comment>
<dbReference type="AlphaFoldDB" id="A0A9X2TFZ2"/>
<gene>
    <name evidence="2" type="ORF">GGP61_002591</name>
</gene>
<evidence type="ECO:0000259" key="1">
    <source>
        <dbReference type="PROSITE" id="PS50075"/>
    </source>
</evidence>
<dbReference type="EMBL" id="JANUAE010000009">
    <property type="protein sequence ID" value="MCS3710965.1"/>
    <property type="molecule type" value="Genomic_DNA"/>
</dbReference>
<proteinExistence type="predicted"/>
<accession>A0A9X2TFZ2</accession>
<evidence type="ECO:0000313" key="3">
    <source>
        <dbReference type="Proteomes" id="UP001155057"/>
    </source>
</evidence>